<dbReference type="SUPFAM" id="SSF56112">
    <property type="entry name" value="Protein kinase-like (PK-like)"/>
    <property type="match status" value="1"/>
</dbReference>
<keyword evidence="6" id="KW-0472">Membrane</keyword>
<evidence type="ECO:0000313" key="9">
    <source>
        <dbReference type="Proteomes" id="UP000554482"/>
    </source>
</evidence>
<keyword evidence="5" id="KW-0067">ATP-binding</keyword>
<evidence type="ECO:0000256" key="1">
    <source>
        <dbReference type="ARBA" id="ARBA00022527"/>
    </source>
</evidence>
<dbReference type="PANTHER" id="PTHR27002">
    <property type="entry name" value="RECEPTOR-LIKE SERINE/THREONINE-PROTEIN KINASE SD1-8"/>
    <property type="match status" value="1"/>
</dbReference>
<accession>A0A7J6WC22</accession>
<organism evidence="8 9">
    <name type="scientific">Thalictrum thalictroides</name>
    <name type="common">Rue-anemone</name>
    <name type="synonym">Anemone thalictroides</name>
    <dbReference type="NCBI Taxonomy" id="46969"/>
    <lineage>
        <taxon>Eukaryota</taxon>
        <taxon>Viridiplantae</taxon>
        <taxon>Streptophyta</taxon>
        <taxon>Embryophyta</taxon>
        <taxon>Tracheophyta</taxon>
        <taxon>Spermatophyta</taxon>
        <taxon>Magnoliopsida</taxon>
        <taxon>Ranunculales</taxon>
        <taxon>Ranunculaceae</taxon>
        <taxon>Thalictroideae</taxon>
        <taxon>Thalictrum</taxon>
    </lineage>
</organism>
<sequence length="113" mass="12908">NGNGENNTTRNLIIIIISTIIFLVLAIACIWIIMGKRKQKKRNLLNEGEKIGYMAPEYARFGKFSVKSDVFSFGVLVLEIISGQKNSQRFENEDSVEYLLSHVSENKQDQLRN</sequence>
<evidence type="ECO:0000256" key="5">
    <source>
        <dbReference type="ARBA" id="ARBA00022840"/>
    </source>
</evidence>
<evidence type="ECO:0000313" key="8">
    <source>
        <dbReference type="EMBL" id="KAF5194986.1"/>
    </source>
</evidence>
<dbReference type="InterPro" id="IPR001245">
    <property type="entry name" value="Ser-Thr/Tyr_kinase_cat_dom"/>
</dbReference>
<dbReference type="InterPro" id="IPR011009">
    <property type="entry name" value="Kinase-like_dom_sf"/>
</dbReference>
<evidence type="ECO:0000256" key="2">
    <source>
        <dbReference type="ARBA" id="ARBA00022679"/>
    </source>
</evidence>
<keyword evidence="6" id="KW-0812">Transmembrane</keyword>
<dbReference type="PANTHER" id="PTHR27002:SF1050">
    <property type="entry name" value="CYSTEINE-RICH RECEPTOR-LIKE PROTEIN KINASE 5"/>
    <property type="match status" value="1"/>
</dbReference>
<keyword evidence="6" id="KW-1133">Transmembrane helix</keyword>
<dbReference type="GO" id="GO:0005524">
    <property type="term" value="F:ATP binding"/>
    <property type="evidence" value="ECO:0007669"/>
    <property type="project" value="UniProtKB-KW"/>
</dbReference>
<dbReference type="EMBL" id="JABWDY010017989">
    <property type="protein sequence ID" value="KAF5194986.1"/>
    <property type="molecule type" value="Genomic_DNA"/>
</dbReference>
<dbReference type="Proteomes" id="UP000554482">
    <property type="component" value="Unassembled WGS sequence"/>
</dbReference>
<dbReference type="Pfam" id="PF07714">
    <property type="entry name" value="PK_Tyr_Ser-Thr"/>
    <property type="match status" value="1"/>
</dbReference>
<name>A0A7J6WC22_THATH</name>
<dbReference type="OrthoDB" id="688481at2759"/>
<dbReference type="GO" id="GO:0004674">
    <property type="term" value="F:protein serine/threonine kinase activity"/>
    <property type="evidence" value="ECO:0007669"/>
    <property type="project" value="UniProtKB-KW"/>
</dbReference>
<keyword evidence="4 8" id="KW-0418">Kinase</keyword>
<evidence type="ECO:0000259" key="7">
    <source>
        <dbReference type="Pfam" id="PF07714"/>
    </source>
</evidence>
<dbReference type="GO" id="GO:0005886">
    <property type="term" value="C:plasma membrane"/>
    <property type="evidence" value="ECO:0007669"/>
    <property type="project" value="TreeGrafter"/>
</dbReference>
<keyword evidence="1" id="KW-0723">Serine/threonine-protein kinase</keyword>
<gene>
    <name evidence="8" type="ORF">FRX31_015427</name>
</gene>
<evidence type="ECO:0000256" key="6">
    <source>
        <dbReference type="SAM" id="Phobius"/>
    </source>
</evidence>
<proteinExistence type="predicted"/>
<feature type="transmembrane region" description="Helical" evidence="6">
    <location>
        <begin position="12"/>
        <end position="34"/>
    </location>
</feature>
<feature type="non-terminal residue" evidence="8">
    <location>
        <position position="1"/>
    </location>
</feature>
<comment type="caution">
    <text evidence="8">The sequence shown here is derived from an EMBL/GenBank/DDBJ whole genome shotgun (WGS) entry which is preliminary data.</text>
</comment>
<dbReference type="AlphaFoldDB" id="A0A7J6WC22"/>
<keyword evidence="8" id="KW-0675">Receptor</keyword>
<protein>
    <submittedName>
        <fullName evidence="8">Cysteine-rich RECEPTOR-like kinase</fullName>
    </submittedName>
</protein>
<keyword evidence="2" id="KW-0808">Transferase</keyword>
<dbReference type="Gene3D" id="1.10.510.10">
    <property type="entry name" value="Transferase(Phosphotransferase) domain 1"/>
    <property type="match status" value="1"/>
</dbReference>
<feature type="domain" description="Serine-threonine/tyrosine-protein kinase catalytic" evidence="7">
    <location>
        <begin position="39"/>
        <end position="101"/>
    </location>
</feature>
<evidence type="ECO:0000256" key="4">
    <source>
        <dbReference type="ARBA" id="ARBA00022777"/>
    </source>
</evidence>
<keyword evidence="9" id="KW-1185">Reference proteome</keyword>
<keyword evidence="3" id="KW-0547">Nucleotide-binding</keyword>
<reference evidence="8 9" key="1">
    <citation type="submission" date="2020-06" db="EMBL/GenBank/DDBJ databases">
        <title>Transcriptomic and genomic resources for Thalictrum thalictroides and T. hernandezii: Facilitating candidate gene discovery in an emerging model plant lineage.</title>
        <authorList>
            <person name="Arias T."/>
            <person name="Riano-Pachon D.M."/>
            <person name="Di Stilio V.S."/>
        </authorList>
    </citation>
    <scope>NUCLEOTIDE SEQUENCE [LARGE SCALE GENOMIC DNA]</scope>
    <source>
        <strain evidence="9">cv. WT478/WT964</strain>
        <tissue evidence="8">Leaves</tissue>
    </source>
</reference>
<evidence type="ECO:0000256" key="3">
    <source>
        <dbReference type="ARBA" id="ARBA00022741"/>
    </source>
</evidence>